<dbReference type="Pfam" id="PF00264">
    <property type="entry name" value="Tyrosinase"/>
    <property type="match status" value="1"/>
</dbReference>
<evidence type="ECO:0000313" key="7">
    <source>
        <dbReference type="Proteomes" id="UP000278143"/>
    </source>
</evidence>
<dbReference type="PRINTS" id="PR00092">
    <property type="entry name" value="TYROSINASE"/>
</dbReference>
<evidence type="ECO:0000259" key="4">
    <source>
        <dbReference type="PROSITE" id="PS00497"/>
    </source>
</evidence>
<keyword evidence="3" id="KW-0732">Signal</keyword>
<evidence type="ECO:0000313" key="6">
    <source>
        <dbReference type="EMBL" id="RKP23385.1"/>
    </source>
</evidence>
<dbReference type="PROSITE" id="PS00498">
    <property type="entry name" value="TYROSINASE_2"/>
    <property type="match status" value="1"/>
</dbReference>
<dbReference type="EMBL" id="KZ991019">
    <property type="protein sequence ID" value="RKP23385.1"/>
    <property type="molecule type" value="Genomic_DNA"/>
</dbReference>
<dbReference type="GO" id="GO:0046872">
    <property type="term" value="F:metal ion binding"/>
    <property type="evidence" value="ECO:0007669"/>
    <property type="project" value="UniProtKB-KW"/>
</dbReference>
<feature type="domain" description="Tyrosinase copper-binding" evidence="4">
    <location>
        <begin position="79"/>
        <end position="96"/>
    </location>
</feature>
<feature type="domain" description="Tyrosinase copper-binding" evidence="5">
    <location>
        <begin position="224"/>
        <end position="235"/>
    </location>
</feature>
<evidence type="ECO:0000256" key="1">
    <source>
        <dbReference type="ARBA" id="ARBA00022723"/>
    </source>
</evidence>
<feature type="signal peptide" evidence="3">
    <location>
        <begin position="1"/>
        <end position="24"/>
    </location>
</feature>
<dbReference type="PANTHER" id="PTHR11474:SF126">
    <property type="entry name" value="TYROSINASE-LIKE PROTEIN TYR-1-RELATED"/>
    <property type="match status" value="1"/>
</dbReference>
<evidence type="ECO:0000256" key="2">
    <source>
        <dbReference type="ARBA" id="ARBA00023008"/>
    </source>
</evidence>
<dbReference type="PANTHER" id="PTHR11474">
    <property type="entry name" value="TYROSINASE FAMILY MEMBER"/>
    <property type="match status" value="1"/>
</dbReference>
<name>A0A4P9YUC2_9FUNG</name>
<dbReference type="InterPro" id="IPR050316">
    <property type="entry name" value="Tyrosinase/Hemocyanin"/>
</dbReference>
<organism evidence="6 7">
    <name type="scientific">Syncephalis pseudoplumigaleata</name>
    <dbReference type="NCBI Taxonomy" id="1712513"/>
    <lineage>
        <taxon>Eukaryota</taxon>
        <taxon>Fungi</taxon>
        <taxon>Fungi incertae sedis</taxon>
        <taxon>Zoopagomycota</taxon>
        <taxon>Zoopagomycotina</taxon>
        <taxon>Zoopagomycetes</taxon>
        <taxon>Zoopagales</taxon>
        <taxon>Piptocephalidaceae</taxon>
        <taxon>Syncephalis</taxon>
    </lineage>
</organism>
<evidence type="ECO:0000256" key="3">
    <source>
        <dbReference type="SAM" id="SignalP"/>
    </source>
</evidence>
<protein>
    <recommendedName>
        <fullName evidence="4 5">Tyrosinase copper-binding domain-containing protein</fullName>
    </recommendedName>
</protein>
<dbReference type="Proteomes" id="UP000278143">
    <property type="component" value="Unassembled WGS sequence"/>
</dbReference>
<dbReference type="GO" id="GO:0016491">
    <property type="term" value="F:oxidoreductase activity"/>
    <property type="evidence" value="ECO:0007669"/>
    <property type="project" value="InterPro"/>
</dbReference>
<gene>
    <name evidence="6" type="ORF">SYNPS1DRAFT_24559</name>
</gene>
<dbReference type="Gene3D" id="1.10.1280.10">
    <property type="entry name" value="Di-copper center containing domain from catechol oxidase"/>
    <property type="match status" value="1"/>
</dbReference>
<dbReference type="PROSITE" id="PS00497">
    <property type="entry name" value="TYROSINASE_1"/>
    <property type="match status" value="1"/>
</dbReference>
<keyword evidence="7" id="KW-1185">Reference proteome</keyword>
<dbReference type="AlphaFoldDB" id="A0A4P9YUC2"/>
<reference evidence="7" key="1">
    <citation type="journal article" date="2018" name="Nat. Microbiol.">
        <title>Leveraging single-cell genomics to expand the fungal tree of life.</title>
        <authorList>
            <person name="Ahrendt S.R."/>
            <person name="Quandt C.A."/>
            <person name="Ciobanu D."/>
            <person name="Clum A."/>
            <person name="Salamov A."/>
            <person name="Andreopoulos B."/>
            <person name="Cheng J.F."/>
            <person name="Woyke T."/>
            <person name="Pelin A."/>
            <person name="Henrissat B."/>
            <person name="Reynolds N.K."/>
            <person name="Benny G.L."/>
            <person name="Smith M.E."/>
            <person name="James T.Y."/>
            <person name="Grigoriev I.V."/>
        </authorList>
    </citation>
    <scope>NUCLEOTIDE SEQUENCE [LARGE SCALE GENOMIC DNA]</scope>
    <source>
        <strain evidence="7">Benny S71-1</strain>
    </source>
</reference>
<dbReference type="InterPro" id="IPR002227">
    <property type="entry name" value="Tyrosinase_Cu-bd"/>
</dbReference>
<accession>A0A4P9YUC2</accession>
<dbReference type="OrthoDB" id="6132182at2759"/>
<keyword evidence="1" id="KW-0479">Metal-binding</keyword>
<feature type="chain" id="PRO_5020347298" description="Tyrosinase copper-binding domain-containing protein" evidence="3">
    <location>
        <begin position="25"/>
        <end position="491"/>
    </location>
</feature>
<sequence>MWRKYAILAVSALVLASAPLEVAGQGGCASVIARRDIKSLSGAERNEFFEGVRRLQEEPRPNRYDRFAYIHLQATFEAHHNAKFLPWHRQLTYQFELALIDATRNPNFRVPYWDWSKDSQAPAQSIIFSDSWFGGNGRPGDSCITTGRFASWKPMYREGSEPECLSRQFNSGDSISPFSTTDDIARLLEISSFVDFSKEFEDVAHAQVHNNIGAGFMKMASPNDPLFWVHHSFVDKVWAHWQSRGDRMLAYNGANSDGSPARPEDPLHMLGGTVGSVMDFRRLCYTYDDLGSARMSRRSTGDGGLGGLLGLGNGGGGKHGDGAQAAAKGIKSRVVTLAEDELLPSADDHAELFQLRDIKPLSEEYIRKCGGNVTRTREYEAKTREFHRQINKMPDYISPSALINRKDLLQRLTAERSTFTATRGRKRCVLETPGGAASPSVLDSLIKTATLSLSLSVDLLLGGGSRQGGLTSLVPLVGQKGADYIKAAYAS</sequence>
<proteinExistence type="predicted"/>
<keyword evidence="2" id="KW-0186">Copper</keyword>
<dbReference type="InterPro" id="IPR008922">
    <property type="entry name" value="Di-copper_centre_dom_sf"/>
</dbReference>
<evidence type="ECO:0000259" key="5">
    <source>
        <dbReference type="PROSITE" id="PS00498"/>
    </source>
</evidence>
<dbReference type="SUPFAM" id="SSF48056">
    <property type="entry name" value="Di-copper centre-containing domain"/>
    <property type="match status" value="1"/>
</dbReference>